<evidence type="ECO:0000256" key="1">
    <source>
        <dbReference type="ARBA" id="ARBA00007091"/>
    </source>
</evidence>
<dbReference type="Pfam" id="PF01161">
    <property type="entry name" value="PBP"/>
    <property type="match status" value="1"/>
</dbReference>
<dbReference type="CDD" id="cd00866">
    <property type="entry name" value="PEBP_euk"/>
    <property type="match status" value="1"/>
</dbReference>
<dbReference type="Proteomes" id="UP000095605">
    <property type="component" value="Unassembled WGS sequence"/>
</dbReference>
<protein>
    <submittedName>
        <fullName evidence="2">Carboxypeptidase Y inhibitor</fullName>
    </submittedName>
</protein>
<dbReference type="GO" id="GO:0046578">
    <property type="term" value="P:regulation of Ras protein signal transduction"/>
    <property type="evidence" value="ECO:0007669"/>
    <property type="project" value="TreeGrafter"/>
</dbReference>
<dbReference type="PANTHER" id="PTHR11362">
    <property type="entry name" value="PHOSPHATIDYLETHANOLAMINE-BINDING PROTEIN"/>
    <property type="match status" value="1"/>
</dbReference>
<evidence type="ECO:0000313" key="3">
    <source>
        <dbReference type="Proteomes" id="UP000095605"/>
    </source>
</evidence>
<dbReference type="OrthoDB" id="2506647at2759"/>
<dbReference type="InterPro" id="IPR008914">
    <property type="entry name" value="PEBP"/>
</dbReference>
<accession>A0A1E5RXN6</accession>
<comment type="caution">
    <text evidence="2">The sequence shown here is derived from an EMBL/GenBank/DDBJ whole genome shotgun (WGS) entry which is preliminary data.</text>
</comment>
<dbReference type="InterPro" id="IPR035810">
    <property type="entry name" value="PEBP_euk"/>
</dbReference>
<keyword evidence="3" id="KW-1185">Reference proteome</keyword>
<evidence type="ECO:0000313" key="2">
    <source>
        <dbReference type="EMBL" id="OEJ91505.1"/>
    </source>
</evidence>
<name>A0A1E5RXN6_9ASCO</name>
<dbReference type="InterPro" id="IPR001858">
    <property type="entry name" value="Phosphatidylethanolamine-bd_CS"/>
</dbReference>
<dbReference type="GO" id="GO:0030414">
    <property type="term" value="F:peptidase inhibitor activity"/>
    <property type="evidence" value="ECO:0007669"/>
    <property type="project" value="TreeGrafter"/>
</dbReference>
<dbReference type="AlphaFoldDB" id="A0A1E5RXN6"/>
<dbReference type="GO" id="GO:0030162">
    <property type="term" value="P:regulation of proteolysis"/>
    <property type="evidence" value="ECO:0007669"/>
    <property type="project" value="TreeGrafter"/>
</dbReference>
<dbReference type="Gene3D" id="3.90.280.10">
    <property type="entry name" value="PEBP-like"/>
    <property type="match status" value="1"/>
</dbReference>
<dbReference type="EMBL" id="LPNL01000002">
    <property type="protein sequence ID" value="OEJ91505.1"/>
    <property type="molecule type" value="Genomic_DNA"/>
</dbReference>
<dbReference type="SUPFAM" id="SSF49777">
    <property type="entry name" value="PEBP-like"/>
    <property type="match status" value="1"/>
</dbReference>
<reference evidence="3" key="1">
    <citation type="journal article" date="2016" name="Genome Announc.">
        <title>Genome sequences of three species of Hanseniaspora isolated from spontaneous wine fermentations.</title>
        <authorList>
            <person name="Sternes P.R."/>
            <person name="Lee D."/>
            <person name="Kutyna D.R."/>
            <person name="Borneman A.R."/>
        </authorList>
    </citation>
    <scope>NUCLEOTIDE SEQUENCE [LARGE SCALE GENOMIC DNA]</scope>
    <source>
        <strain evidence="3">AWRI3578</strain>
    </source>
</reference>
<dbReference type="PANTHER" id="PTHR11362:SF148">
    <property type="entry name" value="CARBOXYPEPTIDASE Y INHIBITOR"/>
    <property type="match status" value="1"/>
</dbReference>
<gene>
    <name evidence="2" type="ORF">AWRI3578_g162</name>
</gene>
<sequence length="217" mass="23857">MINTLDLPKSIGAALDQHSILSSVFPKTDISLPVLSQSLLSVQYGPHQASLGNTLPVNDTQELPKVQAILTENFFNNSQVDLQINDTDTEFTLILTDPDAPSRTDKKWSEYLHYIGTGLKINTGHPGNTEKFKIIDDSSLKTLVEYQGPAPPSGTGPHRYVWLLFKGSLTKDDVAGLSENRPNWGYGEPAVGVEKFAKEKKLGPLVGINFFFAETKE</sequence>
<organism evidence="2 3">
    <name type="scientific">Hanseniaspora opuntiae</name>
    <dbReference type="NCBI Taxonomy" id="211096"/>
    <lineage>
        <taxon>Eukaryota</taxon>
        <taxon>Fungi</taxon>
        <taxon>Dikarya</taxon>
        <taxon>Ascomycota</taxon>
        <taxon>Saccharomycotina</taxon>
        <taxon>Saccharomycetes</taxon>
        <taxon>Saccharomycodales</taxon>
        <taxon>Saccharomycodaceae</taxon>
        <taxon>Hanseniaspora</taxon>
    </lineage>
</organism>
<dbReference type="InterPro" id="IPR036610">
    <property type="entry name" value="PEBP-like_sf"/>
</dbReference>
<dbReference type="PROSITE" id="PS01220">
    <property type="entry name" value="PBP"/>
    <property type="match status" value="1"/>
</dbReference>
<dbReference type="GO" id="GO:0005543">
    <property type="term" value="F:phospholipid binding"/>
    <property type="evidence" value="ECO:0007669"/>
    <property type="project" value="TreeGrafter"/>
</dbReference>
<comment type="similarity">
    <text evidence="1">Belongs to the phosphatidylethanolamine-binding protein family.</text>
</comment>
<proteinExistence type="inferred from homology"/>